<feature type="transmembrane region" description="Helical" evidence="9">
    <location>
        <begin position="898"/>
        <end position="918"/>
    </location>
</feature>
<evidence type="ECO:0000256" key="9">
    <source>
        <dbReference type="RuleBase" id="RU364070"/>
    </source>
</evidence>
<feature type="transmembrane region" description="Helical" evidence="9">
    <location>
        <begin position="12"/>
        <end position="31"/>
    </location>
</feature>
<evidence type="ECO:0000259" key="11">
    <source>
        <dbReference type="PROSITE" id="PS50156"/>
    </source>
</evidence>
<evidence type="ECO:0000313" key="12">
    <source>
        <dbReference type="EMBL" id="MDF2094504.1"/>
    </source>
</evidence>
<feature type="transmembrane region" description="Helical" evidence="9">
    <location>
        <begin position="396"/>
        <end position="415"/>
    </location>
</feature>
<accession>A0ABT5YHT2</accession>
<keyword evidence="7 9" id="KW-1133">Transmembrane helix</keyword>
<dbReference type="PANTHER" id="PTHR32063">
    <property type="match status" value="1"/>
</dbReference>
<evidence type="ECO:0000256" key="2">
    <source>
        <dbReference type="ARBA" id="ARBA00010942"/>
    </source>
</evidence>
<feature type="transmembrane region" description="Helical" evidence="9">
    <location>
        <begin position="342"/>
        <end position="361"/>
    </location>
</feature>
<dbReference type="Gene3D" id="1.20.1640.10">
    <property type="entry name" value="Multidrug efflux transporter AcrB transmembrane domain"/>
    <property type="match status" value="2"/>
</dbReference>
<evidence type="ECO:0000256" key="4">
    <source>
        <dbReference type="ARBA" id="ARBA00022475"/>
    </source>
</evidence>
<dbReference type="SUPFAM" id="SSF82714">
    <property type="entry name" value="Multidrug efflux transporter AcrB TolC docking domain, DN and DC subdomains"/>
    <property type="match status" value="2"/>
</dbReference>
<evidence type="ECO:0000256" key="7">
    <source>
        <dbReference type="ARBA" id="ARBA00022989"/>
    </source>
</evidence>
<feature type="compositionally biased region" description="Low complexity" evidence="10">
    <location>
        <begin position="1044"/>
        <end position="1062"/>
    </location>
</feature>
<sequence length="1062" mass="112488">MSRNIFISRNRLAMVISLVIAIAGLISIQVLPVQQYPDITPPTIQVSASYPGASAEVIADVVGGPLETAINGVEDMIYMSSTSTNAGQYSLSVTFEVGTDPDIAQVNVQNRSQLAMSQLPQEVTEQGVTVQASSPDFLFALGFYSPEGSLSSLEITNFASSQVIDALKRIDGVGDVTLVGASDYSMRVWFNPSRMNALGITADDVTDAIRAQNIQASLGRVGAQPAPANTAVEYSLVAEGRLRTAEEFERIVIRTGDQGSVVRLGDIARLELGAQDYSSTALLNGQETAMLMISQSPGANAIATADATLAELESLATTFPEGLEYQVVYDATQFVRTSVDQIVEVLIEAFVIVLIITFLFLQDWRATLISALAIPVSLLGAMAILLTLGYSANTVTLLALVLAIGLVVDDAILVVENVQHVLEEHPDMGVAEATGRAMSQITGPIIATTFVLLAVVLPTAFLPGITGQLYRQFAVTLSSSLVVSALVALTLSPALAATLLRPAKQGYRRGPLGWFARGIDATRNGYGRVVGWLLRAPYIALGVLAAAFVGAYLMFTSLPSTFLPNEDQGAIFVEIQLPDAASLNRTQEVVHRVEALLGETEGVANVISVAGYSMLQSTVTPNSGMAIASLDSWEERGEAGINLRDMIMGLQSQFFTMPGANIMAFVPPPIPGVGTVGGLDFRLQALRGQPPEEVAQVARSFLGAVNQAPEIGGASTTYNADVPQLFVNVDRDRAQLLGLSVGQIYSTLGAHFGSRYVNDFTMDGRVYQVKLQAEADYRSDAEDIMGLYARSTNGDMVPLRSVVSVTTVLGPYIIPRYNLMVSPSINGQTAPGASTGDAMAAFERTAAEVLPEGYGFEWSGMSLQETQTAGTEVFIFALALIFAYLFLVAQYESWMLPLSIIFSLGIALFGAVGALTLVGLQNSLYAQVGMVLLIGLASKNAILIVEFAKSQREAGHSILEAARNGAEQRFRAVLMTALAFIFGVLPLVLSTGAGAGARVPVGITVLGGMLAATLVGLFVIPNLYAVAAHLAEWRPGGRKRAQKQEATQAAGEEAGEIAPGEG</sequence>
<feature type="region of interest" description="Disordered" evidence="10">
    <location>
        <begin position="1038"/>
        <end position="1062"/>
    </location>
</feature>
<feature type="transmembrane region" description="Helical" evidence="9">
    <location>
        <begin position="532"/>
        <end position="555"/>
    </location>
</feature>
<reference evidence="12 13" key="1">
    <citation type="submission" date="2023-03" db="EMBL/GenBank/DDBJ databases">
        <title>Fodinicurvata sp. CAU 1616 isolated from sea sendiment.</title>
        <authorList>
            <person name="Kim W."/>
        </authorList>
    </citation>
    <scope>NUCLEOTIDE SEQUENCE [LARGE SCALE GENOMIC DNA]</scope>
    <source>
        <strain evidence="12 13">CAU 1616</strain>
    </source>
</reference>
<feature type="transmembrane region" description="Helical" evidence="9">
    <location>
        <begin position="445"/>
        <end position="465"/>
    </location>
</feature>
<feature type="domain" description="SSD" evidence="11">
    <location>
        <begin position="368"/>
        <end position="498"/>
    </location>
</feature>
<protein>
    <recommendedName>
        <fullName evidence="9">Efflux pump membrane transporter</fullName>
    </recommendedName>
</protein>
<dbReference type="InterPro" id="IPR001036">
    <property type="entry name" value="Acrflvin-R"/>
</dbReference>
<feature type="transmembrane region" description="Helical" evidence="9">
    <location>
        <begin position="873"/>
        <end position="891"/>
    </location>
</feature>
<dbReference type="Gene3D" id="3.30.70.1320">
    <property type="entry name" value="Multidrug efflux transporter AcrB pore domain like"/>
    <property type="match status" value="1"/>
</dbReference>
<keyword evidence="3 9" id="KW-0813">Transport</keyword>
<dbReference type="PROSITE" id="PS50156">
    <property type="entry name" value="SSD"/>
    <property type="match status" value="1"/>
</dbReference>
<dbReference type="InterPro" id="IPR000731">
    <property type="entry name" value="SSD"/>
</dbReference>
<dbReference type="NCBIfam" id="TIGR00915">
    <property type="entry name" value="2A0602"/>
    <property type="match status" value="1"/>
</dbReference>
<dbReference type="PRINTS" id="PR00702">
    <property type="entry name" value="ACRIFLAVINRP"/>
</dbReference>
<dbReference type="Gene3D" id="3.30.70.1440">
    <property type="entry name" value="Multidrug efflux transporter AcrB pore domain"/>
    <property type="match status" value="1"/>
</dbReference>
<dbReference type="EMBL" id="JARHUD010000001">
    <property type="protein sequence ID" value="MDF2094504.1"/>
    <property type="molecule type" value="Genomic_DNA"/>
</dbReference>
<proteinExistence type="inferred from homology"/>
<feature type="transmembrane region" description="Helical" evidence="9">
    <location>
        <begin position="368"/>
        <end position="390"/>
    </location>
</feature>
<evidence type="ECO:0000256" key="1">
    <source>
        <dbReference type="ARBA" id="ARBA00004429"/>
    </source>
</evidence>
<evidence type="ECO:0000256" key="5">
    <source>
        <dbReference type="ARBA" id="ARBA00022519"/>
    </source>
</evidence>
<keyword evidence="13" id="KW-1185">Reference proteome</keyword>
<evidence type="ECO:0000256" key="6">
    <source>
        <dbReference type="ARBA" id="ARBA00022692"/>
    </source>
</evidence>
<dbReference type="RefSeq" id="WP_275819069.1">
    <property type="nucleotide sequence ID" value="NZ_JARHUD010000001.1"/>
</dbReference>
<comment type="similarity">
    <text evidence="2 9">Belongs to the resistance-nodulation-cell division (RND) (TC 2.A.6) family.</text>
</comment>
<dbReference type="SUPFAM" id="SSF82693">
    <property type="entry name" value="Multidrug efflux transporter AcrB pore domain, PN1, PN2, PC1 and PC2 subdomains"/>
    <property type="match status" value="3"/>
</dbReference>
<feature type="transmembrane region" description="Helical" evidence="9">
    <location>
        <begin position="969"/>
        <end position="989"/>
    </location>
</feature>
<feature type="transmembrane region" description="Helical" evidence="9">
    <location>
        <begin position="924"/>
        <end position="948"/>
    </location>
</feature>
<dbReference type="Proteomes" id="UP001215503">
    <property type="component" value="Unassembled WGS sequence"/>
</dbReference>
<dbReference type="Gene3D" id="3.30.70.1430">
    <property type="entry name" value="Multidrug efflux transporter AcrB pore domain"/>
    <property type="match status" value="2"/>
</dbReference>
<dbReference type="PANTHER" id="PTHR32063:SF76">
    <property type="entry name" value="EFFLUX PUMP MEMBRANE TRANSPORTER"/>
    <property type="match status" value="1"/>
</dbReference>
<dbReference type="SUPFAM" id="SSF82866">
    <property type="entry name" value="Multidrug efflux transporter AcrB transmembrane domain"/>
    <property type="match status" value="2"/>
</dbReference>
<comment type="caution">
    <text evidence="12">The sequence shown here is derived from an EMBL/GenBank/DDBJ whole genome shotgun (WGS) entry which is preliminary data.</text>
</comment>
<keyword evidence="6 9" id="KW-0812">Transmembrane</keyword>
<keyword evidence="5 9" id="KW-0997">Cell inner membrane</keyword>
<organism evidence="12 13">
    <name type="scientific">Aquibaculum arenosum</name>
    <dbReference type="NCBI Taxonomy" id="3032591"/>
    <lineage>
        <taxon>Bacteria</taxon>
        <taxon>Pseudomonadati</taxon>
        <taxon>Pseudomonadota</taxon>
        <taxon>Alphaproteobacteria</taxon>
        <taxon>Rhodospirillales</taxon>
        <taxon>Rhodovibrionaceae</taxon>
        <taxon>Aquibaculum</taxon>
    </lineage>
</organism>
<dbReference type="InterPro" id="IPR027463">
    <property type="entry name" value="AcrB_DN_DC_subdom"/>
</dbReference>
<dbReference type="Gene3D" id="3.30.2090.10">
    <property type="entry name" value="Multidrug efflux transporter AcrB TolC docking domain, DN and DC subdomains"/>
    <property type="match status" value="2"/>
</dbReference>
<feature type="transmembrane region" description="Helical" evidence="9">
    <location>
        <begin position="477"/>
        <end position="500"/>
    </location>
</feature>
<feature type="transmembrane region" description="Helical" evidence="9">
    <location>
        <begin position="1001"/>
        <end position="1030"/>
    </location>
</feature>
<evidence type="ECO:0000256" key="8">
    <source>
        <dbReference type="ARBA" id="ARBA00023136"/>
    </source>
</evidence>
<evidence type="ECO:0000313" key="13">
    <source>
        <dbReference type="Proteomes" id="UP001215503"/>
    </source>
</evidence>
<gene>
    <name evidence="12" type="ORF">P2G67_00775</name>
</gene>
<evidence type="ECO:0000256" key="10">
    <source>
        <dbReference type="SAM" id="MobiDB-lite"/>
    </source>
</evidence>
<keyword evidence="8 9" id="KW-0472">Membrane</keyword>
<name>A0ABT5YHT2_9PROT</name>
<evidence type="ECO:0000256" key="3">
    <source>
        <dbReference type="ARBA" id="ARBA00022448"/>
    </source>
</evidence>
<keyword evidence="4" id="KW-1003">Cell membrane</keyword>
<dbReference type="InterPro" id="IPR004764">
    <property type="entry name" value="MdtF-like"/>
</dbReference>
<dbReference type="Pfam" id="PF00873">
    <property type="entry name" value="ACR_tran"/>
    <property type="match status" value="1"/>
</dbReference>
<comment type="subcellular location">
    <subcellularLocation>
        <location evidence="1 9">Cell inner membrane</location>
        <topology evidence="1 9">Multi-pass membrane protein</topology>
    </subcellularLocation>
</comment>